<accession>A0AAJ5NS08</accession>
<dbReference type="RefSeq" id="WP_044635167.1">
    <property type="nucleotide sequence ID" value="NZ_CP007229.1"/>
</dbReference>
<evidence type="ECO:0000256" key="1">
    <source>
        <dbReference type="ARBA" id="ARBA00022722"/>
    </source>
</evidence>
<dbReference type="InterPro" id="IPR002729">
    <property type="entry name" value="CRISPR-assoc_Cas1"/>
</dbReference>
<keyword evidence="3 10" id="KW-0255">Endonuclease</keyword>
<evidence type="ECO:0000256" key="9">
    <source>
        <dbReference type="ARBA" id="ARBA00038592"/>
    </source>
</evidence>
<evidence type="ECO:0000256" key="4">
    <source>
        <dbReference type="ARBA" id="ARBA00022801"/>
    </source>
</evidence>
<keyword evidence="6 10" id="KW-0051">Antiviral defense</keyword>
<comment type="function">
    <text evidence="10">CRISPR (clustered regularly interspaced short palindromic repeat), is an adaptive immune system that provides protection against mobile genetic elements (viruses, transposable elements and conjugative plasmids). CRISPR clusters contain spacers, sequences complementary to antecedent mobile elements, and target invading nucleic acids. CRISPR clusters are transcribed and processed into CRISPR RNA (crRNA). Acts as a dsDNA endonuclease. Involved in the integration of spacer DNA into the CRISPR cassette.</text>
</comment>
<dbReference type="Gene3D" id="1.20.120.920">
    <property type="entry name" value="CRISPR-associated endonuclease Cas1, C-terminal domain"/>
    <property type="match status" value="1"/>
</dbReference>
<dbReference type="InterPro" id="IPR042206">
    <property type="entry name" value="CRISPR-assoc_Cas1_C"/>
</dbReference>
<protein>
    <recommendedName>
        <fullName evidence="10">CRISPR-associated endonuclease Cas1</fullName>
        <ecNumber evidence="10">3.1.-.-</ecNumber>
    </recommendedName>
</protein>
<proteinExistence type="inferred from homology"/>
<feature type="binding site" evidence="10">
    <location>
        <position position="220"/>
    </location>
    <ligand>
        <name>Mn(2+)</name>
        <dbReference type="ChEBI" id="CHEBI:29035"/>
    </ligand>
</feature>
<dbReference type="EMBL" id="LR214971">
    <property type="protein sequence ID" value="VEU61240.1"/>
    <property type="molecule type" value="Genomic_DNA"/>
</dbReference>
<dbReference type="KEGG" id="mds:MDIS_00420"/>
<dbReference type="GO" id="GO:0016787">
    <property type="term" value="F:hydrolase activity"/>
    <property type="evidence" value="ECO:0007669"/>
    <property type="project" value="UniProtKB-KW"/>
</dbReference>
<keyword evidence="2 10" id="KW-0479">Metal-binding</keyword>
<keyword evidence="7 10" id="KW-0238">DNA-binding</keyword>
<dbReference type="EC" id="3.1.-.-" evidence="10"/>
<evidence type="ECO:0000256" key="6">
    <source>
        <dbReference type="ARBA" id="ARBA00023118"/>
    </source>
</evidence>
<feature type="binding site" evidence="10">
    <location>
        <position position="205"/>
    </location>
    <ligand>
        <name>Mn(2+)</name>
        <dbReference type="ChEBI" id="CHEBI:29035"/>
    </ligand>
</feature>
<dbReference type="Pfam" id="PF01867">
    <property type="entry name" value="Cas_Cas1"/>
    <property type="match status" value="1"/>
</dbReference>
<organism evidence="11 12">
    <name type="scientific">Mesomycoplasma dispar</name>
    <dbReference type="NCBI Taxonomy" id="86660"/>
    <lineage>
        <taxon>Bacteria</taxon>
        <taxon>Bacillati</taxon>
        <taxon>Mycoplasmatota</taxon>
        <taxon>Mycoplasmoidales</taxon>
        <taxon>Metamycoplasmataceae</taxon>
        <taxon>Mesomycoplasma</taxon>
    </lineage>
</organism>
<dbReference type="NCBIfam" id="TIGR03639">
    <property type="entry name" value="cas1_NMENI"/>
    <property type="match status" value="1"/>
</dbReference>
<dbReference type="HAMAP" id="MF_01470">
    <property type="entry name" value="Cas1"/>
    <property type="match status" value="1"/>
</dbReference>
<dbReference type="GO" id="GO:0046872">
    <property type="term" value="F:metal ion binding"/>
    <property type="evidence" value="ECO:0007669"/>
    <property type="project" value="UniProtKB-UniRule"/>
</dbReference>
<dbReference type="PANTHER" id="PTHR34353">
    <property type="entry name" value="CRISPR-ASSOCIATED ENDONUCLEASE CAS1 1"/>
    <property type="match status" value="1"/>
</dbReference>
<feature type="binding site" evidence="10">
    <location>
        <position position="147"/>
    </location>
    <ligand>
        <name>Mn(2+)</name>
        <dbReference type="ChEBI" id="CHEBI:29035"/>
    </ligand>
</feature>
<keyword evidence="1 10" id="KW-0540">Nuclease</keyword>
<keyword evidence="5 10" id="KW-0460">Magnesium</keyword>
<dbReference type="InterPro" id="IPR050646">
    <property type="entry name" value="Cas1"/>
</dbReference>
<evidence type="ECO:0000256" key="2">
    <source>
        <dbReference type="ARBA" id="ARBA00022723"/>
    </source>
</evidence>
<comment type="similarity">
    <text evidence="10">Belongs to the CRISPR-associated endonuclease Cas1 family.</text>
</comment>
<comment type="subunit">
    <text evidence="9 10">Homodimer, forms a heterotetramer with a Cas2 homodimer.</text>
</comment>
<dbReference type="Proteomes" id="UP000289629">
    <property type="component" value="Chromosome"/>
</dbReference>
<dbReference type="AlphaFoldDB" id="A0AAJ5NS08"/>
<dbReference type="GO" id="GO:0003677">
    <property type="term" value="F:DNA binding"/>
    <property type="evidence" value="ECO:0007669"/>
    <property type="project" value="UniProtKB-KW"/>
</dbReference>
<dbReference type="GO" id="GO:0043571">
    <property type="term" value="P:maintenance of CRISPR repeat elements"/>
    <property type="evidence" value="ECO:0007669"/>
    <property type="project" value="UniProtKB-UniRule"/>
</dbReference>
<gene>
    <name evidence="10" type="primary">cas1</name>
    <name evidence="11" type="ORF">NCTC10125_00082</name>
</gene>
<sequence>MKKIIEISESEYVYLFLNNIIIKKDSEKFVFPIDSIDVLIFENDRTTLSIPVINELVEKKVNIIICKNHLPQSLIIPYNGYYNNKVFQEQIKWDISYKTKTWQEIIKLKIQRSLNLLKAIKKISFEDETKMQEYFHEVQPYDINNREGHAAKLYFKILFGKNFIRDHDGSDKINILLNYGYMVLLSYVARILCGKGLDNRLGIYHKSFNNNFPLACDLMEPYRYWVDHIVYNHINAEFLSFQDFKETLFKSFAQHIEYKGKQIKFSKYIEFEIMDILNLKENQKENTAESDQSQY</sequence>
<dbReference type="NCBIfam" id="TIGR00287">
    <property type="entry name" value="cas1"/>
    <property type="match status" value="1"/>
</dbReference>
<evidence type="ECO:0000256" key="5">
    <source>
        <dbReference type="ARBA" id="ARBA00022842"/>
    </source>
</evidence>
<keyword evidence="4 10" id="KW-0378">Hydrolase</keyword>
<keyword evidence="8 10" id="KW-0464">Manganese</keyword>
<evidence type="ECO:0000256" key="3">
    <source>
        <dbReference type="ARBA" id="ARBA00022759"/>
    </source>
</evidence>
<evidence type="ECO:0000256" key="8">
    <source>
        <dbReference type="ARBA" id="ARBA00023211"/>
    </source>
</evidence>
<dbReference type="InterPro" id="IPR019855">
    <property type="entry name" value="CRISPR-assoc_Cas1_NMENI"/>
</dbReference>
<comment type="cofactor">
    <cofactor evidence="10">
        <name>Mg(2+)</name>
        <dbReference type="ChEBI" id="CHEBI:18420"/>
    </cofactor>
    <cofactor evidence="10">
        <name>Mn(2+)</name>
        <dbReference type="ChEBI" id="CHEBI:29035"/>
    </cofactor>
</comment>
<evidence type="ECO:0000256" key="7">
    <source>
        <dbReference type="ARBA" id="ARBA00023125"/>
    </source>
</evidence>
<dbReference type="PANTHER" id="PTHR34353:SF2">
    <property type="entry name" value="CRISPR-ASSOCIATED ENDONUCLEASE CAS1 1"/>
    <property type="match status" value="1"/>
</dbReference>
<reference evidence="11 12" key="1">
    <citation type="submission" date="2019-01" db="EMBL/GenBank/DDBJ databases">
        <authorList>
            <consortium name="Pathogen Informatics"/>
        </authorList>
    </citation>
    <scope>NUCLEOTIDE SEQUENCE [LARGE SCALE GENOMIC DNA]</scope>
    <source>
        <strain evidence="11 12">NCTC10125</strain>
    </source>
</reference>
<dbReference type="GO" id="GO:0051607">
    <property type="term" value="P:defense response to virus"/>
    <property type="evidence" value="ECO:0007669"/>
    <property type="project" value="UniProtKB-UniRule"/>
</dbReference>
<evidence type="ECO:0000313" key="12">
    <source>
        <dbReference type="Proteomes" id="UP000289629"/>
    </source>
</evidence>
<evidence type="ECO:0000313" key="11">
    <source>
        <dbReference type="EMBL" id="VEU61240.1"/>
    </source>
</evidence>
<evidence type="ECO:0000256" key="10">
    <source>
        <dbReference type="HAMAP-Rule" id="MF_01470"/>
    </source>
</evidence>
<name>A0AAJ5NS08_9BACT</name>
<dbReference type="GO" id="GO:0004520">
    <property type="term" value="F:DNA endonuclease activity"/>
    <property type="evidence" value="ECO:0007669"/>
    <property type="project" value="InterPro"/>
</dbReference>